<keyword evidence="3 8" id="KW-0808">Transferase</keyword>
<dbReference type="GO" id="GO:0016757">
    <property type="term" value="F:glycosyltransferase activity"/>
    <property type="evidence" value="ECO:0007669"/>
    <property type="project" value="UniProtKB-KW"/>
</dbReference>
<evidence type="ECO:0000256" key="5">
    <source>
        <dbReference type="ARBA" id="ARBA00022989"/>
    </source>
</evidence>
<dbReference type="Gene3D" id="3.90.550.10">
    <property type="entry name" value="Spore Coat Polysaccharide Biosynthesis Protein SpsA, Chain A"/>
    <property type="match status" value="1"/>
</dbReference>
<dbReference type="PANTHER" id="PTHR43867:SF2">
    <property type="entry name" value="CELLULOSE SYNTHASE CATALYTIC SUBUNIT A [UDP-FORMING]"/>
    <property type="match status" value="1"/>
</dbReference>
<dbReference type="InterPro" id="IPR043128">
    <property type="entry name" value="Rev_trsase/Diguanyl_cyclase"/>
</dbReference>
<sequence>MTQLVPVLPTDTIDLSLPQSTFRSLTRQSGKRRGPTVAVLRFVEAARIESRFGRKGLDQVREQVAWLLRTELSDKEGLSTDENGGLVLTLRGAVEWQTADRLSAIAQRLARLPVRIGADQLTITPVIGWASSDDRPAPPDLVTLIHRATDAAEQATEHVDLIPRKWVPPRTAPSRRKRGDASLGRAIAQNVFTLVVGLAVPFLLLVLADRAGFDISTPLYLAVVGALVLTAVAVWTECFYALEPERPPREAAGPEPAASAIIPAYLPNEAATILDTLAAFLATDYGGPLQVILAYNTPHALPVEEELRALAAREPRLVVHRVPYSTSKAQNVNAALELVTGEFVGIFDADHQPAPDAFSRAWRWLSHGADVVQGHCVIRNGGSSWVSRMVAVEFEAIYAVNHPGRARLHGFGLFGGSNGFWRTQALHETRLQGRMLTEDIDATVRALLAGRTVVSDPALLSRELAPANLRALWRQRIRWAQGWFQVSRRHLAATLQSKELSVRNKLGLSFLIGWREIYPWISLQMITVIGFLAWRDGGFSDVDFLVPTFVLATLYTMLSGPAQALFAWRLAAPEIRRHRAWFLIYLVLNAVFYTEFKNHIGRVAQLKELTGERRWAITPRQVEAPVGRTA</sequence>
<evidence type="ECO:0000256" key="7">
    <source>
        <dbReference type="SAM" id="Phobius"/>
    </source>
</evidence>
<keyword evidence="5 7" id="KW-1133">Transmembrane helix</keyword>
<dbReference type="InterPro" id="IPR050321">
    <property type="entry name" value="Glycosyltr_2/OpgH_subfam"/>
</dbReference>
<evidence type="ECO:0000256" key="2">
    <source>
        <dbReference type="ARBA" id="ARBA00022676"/>
    </source>
</evidence>
<dbReference type="InterPro" id="IPR029044">
    <property type="entry name" value="Nucleotide-diphossugar_trans"/>
</dbReference>
<dbReference type="PANTHER" id="PTHR43867">
    <property type="entry name" value="CELLULOSE SYNTHASE CATALYTIC SUBUNIT A [UDP-FORMING]"/>
    <property type="match status" value="1"/>
</dbReference>
<feature type="transmembrane region" description="Helical" evidence="7">
    <location>
        <begin position="580"/>
        <end position="596"/>
    </location>
</feature>
<accession>A0A660CA05</accession>
<dbReference type="CDD" id="cd06423">
    <property type="entry name" value="CESA_like"/>
    <property type="match status" value="1"/>
</dbReference>
<feature type="transmembrane region" description="Helical" evidence="7">
    <location>
        <begin position="219"/>
        <end position="242"/>
    </location>
</feature>
<dbReference type="AlphaFoldDB" id="A0A660CA05"/>
<name>A0A660CA05_9PSEU</name>
<comment type="subcellular location">
    <subcellularLocation>
        <location evidence="1">Membrane</location>
        <topology evidence="1">Multi-pass membrane protein</topology>
    </subcellularLocation>
</comment>
<proteinExistence type="predicted"/>
<gene>
    <name evidence="8" type="ORF">JD82_02244</name>
</gene>
<reference evidence="8 9" key="1">
    <citation type="submission" date="2019-07" db="EMBL/GenBank/DDBJ databases">
        <title>R&amp;d 2014.</title>
        <authorList>
            <person name="Klenk H.-P."/>
        </authorList>
    </citation>
    <scope>NUCLEOTIDE SEQUENCE [LARGE SCALE GENOMIC DNA]</scope>
    <source>
        <strain evidence="8 9">DSM 43194</strain>
    </source>
</reference>
<evidence type="ECO:0000313" key="9">
    <source>
        <dbReference type="Proteomes" id="UP000317303"/>
    </source>
</evidence>
<protein>
    <submittedName>
        <fullName evidence="8">Cellulose synthase/poly-beta-1,6-N-acetylglucosamine synthase-like glycosyltransferase</fullName>
    </submittedName>
</protein>
<feature type="transmembrane region" description="Helical" evidence="7">
    <location>
        <begin position="546"/>
        <end position="568"/>
    </location>
</feature>
<feature type="transmembrane region" description="Helical" evidence="7">
    <location>
        <begin position="517"/>
        <end position="534"/>
    </location>
</feature>
<dbReference type="SUPFAM" id="SSF53448">
    <property type="entry name" value="Nucleotide-diphospho-sugar transferases"/>
    <property type="match status" value="1"/>
</dbReference>
<dbReference type="EMBL" id="VLJV01000001">
    <property type="protein sequence ID" value="TWH20398.1"/>
    <property type="molecule type" value="Genomic_DNA"/>
</dbReference>
<dbReference type="Proteomes" id="UP000317303">
    <property type="component" value="Unassembled WGS sequence"/>
</dbReference>
<evidence type="ECO:0000256" key="4">
    <source>
        <dbReference type="ARBA" id="ARBA00022692"/>
    </source>
</evidence>
<feature type="transmembrane region" description="Helical" evidence="7">
    <location>
        <begin position="186"/>
        <end position="207"/>
    </location>
</feature>
<keyword evidence="9" id="KW-1185">Reference proteome</keyword>
<keyword evidence="4 7" id="KW-0812">Transmembrane</keyword>
<dbReference type="Pfam" id="PF13641">
    <property type="entry name" value="Glyco_tranf_2_3"/>
    <property type="match status" value="1"/>
</dbReference>
<evidence type="ECO:0000313" key="8">
    <source>
        <dbReference type="EMBL" id="TWH20398.1"/>
    </source>
</evidence>
<evidence type="ECO:0000256" key="3">
    <source>
        <dbReference type="ARBA" id="ARBA00022679"/>
    </source>
</evidence>
<dbReference type="Gene3D" id="3.30.70.270">
    <property type="match status" value="1"/>
</dbReference>
<keyword evidence="6 7" id="KW-0472">Membrane</keyword>
<organism evidence="8 9">
    <name type="scientific">Prauserella rugosa</name>
    <dbReference type="NCBI Taxonomy" id="43354"/>
    <lineage>
        <taxon>Bacteria</taxon>
        <taxon>Bacillati</taxon>
        <taxon>Actinomycetota</taxon>
        <taxon>Actinomycetes</taxon>
        <taxon>Pseudonocardiales</taxon>
        <taxon>Pseudonocardiaceae</taxon>
        <taxon>Prauserella</taxon>
    </lineage>
</organism>
<keyword evidence="2" id="KW-0328">Glycosyltransferase</keyword>
<evidence type="ECO:0000256" key="1">
    <source>
        <dbReference type="ARBA" id="ARBA00004141"/>
    </source>
</evidence>
<dbReference type="GO" id="GO:0016020">
    <property type="term" value="C:membrane"/>
    <property type="evidence" value="ECO:0007669"/>
    <property type="project" value="UniProtKB-SubCell"/>
</dbReference>
<comment type="caution">
    <text evidence="8">The sequence shown here is derived from an EMBL/GenBank/DDBJ whole genome shotgun (WGS) entry which is preliminary data.</text>
</comment>
<evidence type="ECO:0000256" key="6">
    <source>
        <dbReference type="ARBA" id="ARBA00023136"/>
    </source>
</evidence>